<dbReference type="PRINTS" id="PR00919">
    <property type="entry name" value="THERMOPTASE"/>
</dbReference>
<dbReference type="InterPro" id="IPR035097">
    <property type="entry name" value="M29_N-terminal"/>
</dbReference>
<proteinExistence type="inferred from homology"/>
<comment type="similarity">
    <text evidence="4">Belongs to the peptidase M29 family.</text>
</comment>
<evidence type="ECO:0000256" key="5">
    <source>
        <dbReference type="ARBA" id="ARBA00022438"/>
    </source>
</evidence>
<comment type="cofactor">
    <cofactor evidence="1">
        <name>Co(2+)</name>
        <dbReference type="ChEBI" id="CHEBI:48828"/>
    </cofactor>
</comment>
<keyword evidence="6" id="KW-0645">Protease</keyword>
<dbReference type="AlphaFoldDB" id="A0A9Q9BUC8"/>
<dbReference type="Proteomes" id="UP001057381">
    <property type="component" value="Chromosome"/>
</dbReference>
<dbReference type="KEGG" id="mequ:KFV11_02530"/>
<accession>A0A9Q9BUC8</accession>
<dbReference type="Pfam" id="PF02073">
    <property type="entry name" value="Peptidase_M29"/>
    <property type="match status" value="1"/>
</dbReference>
<dbReference type="GO" id="GO:0008237">
    <property type="term" value="F:metallopeptidase activity"/>
    <property type="evidence" value="ECO:0007669"/>
    <property type="project" value="UniProtKB-KW"/>
</dbReference>
<evidence type="ECO:0000256" key="6">
    <source>
        <dbReference type="ARBA" id="ARBA00022670"/>
    </source>
</evidence>
<keyword evidence="8" id="KW-0378">Hydrolase</keyword>
<comment type="cofactor">
    <cofactor evidence="3">
        <name>Zn(2+)</name>
        <dbReference type="ChEBI" id="CHEBI:29105"/>
    </cofactor>
</comment>
<protein>
    <submittedName>
        <fullName evidence="10">Aminopeptidase</fullName>
    </submittedName>
</protein>
<dbReference type="SUPFAM" id="SSF144052">
    <property type="entry name" value="Thermophilic metalloprotease-like"/>
    <property type="match status" value="1"/>
</dbReference>
<evidence type="ECO:0000313" key="11">
    <source>
        <dbReference type="Proteomes" id="UP001057381"/>
    </source>
</evidence>
<dbReference type="InterPro" id="IPR052170">
    <property type="entry name" value="M29_Exopeptidase"/>
</dbReference>
<evidence type="ECO:0000313" key="10">
    <source>
        <dbReference type="EMBL" id="UTH14256.1"/>
    </source>
</evidence>
<keyword evidence="9" id="KW-0482">Metalloprotease</keyword>
<dbReference type="GO" id="GO:0006508">
    <property type="term" value="P:proteolysis"/>
    <property type="evidence" value="ECO:0007669"/>
    <property type="project" value="UniProtKB-KW"/>
</dbReference>
<reference evidence="10" key="1">
    <citation type="submission" date="2021-04" db="EMBL/GenBank/DDBJ databases">
        <title>Complete Genome Sequences of Macrococcus spp. from dog and cattle.</title>
        <authorList>
            <person name="Schwendener S."/>
            <person name="Perreten V."/>
        </authorList>
    </citation>
    <scope>NUCLEOTIDE SEQUENCE</scope>
    <source>
        <strain evidence="10">Epi0143-OL</strain>
    </source>
</reference>
<dbReference type="GO" id="GO:0046872">
    <property type="term" value="F:metal ion binding"/>
    <property type="evidence" value="ECO:0007669"/>
    <property type="project" value="UniProtKB-KW"/>
</dbReference>
<evidence type="ECO:0000256" key="7">
    <source>
        <dbReference type="ARBA" id="ARBA00022723"/>
    </source>
</evidence>
<keyword evidence="7" id="KW-0479">Metal-binding</keyword>
<organism evidence="10 11">
    <name type="scientific">Macrococcus equipercicus</name>
    <dbReference type="NCBI Taxonomy" id="69967"/>
    <lineage>
        <taxon>Bacteria</taxon>
        <taxon>Bacillati</taxon>
        <taxon>Bacillota</taxon>
        <taxon>Bacilli</taxon>
        <taxon>Bacillales</taxon>
        <taxon>Staphylococcaceae</taxon>
        <taxon>Macrococcus</taxon>
    </lineage>
</organism>
<dbReference type="GO" id="GO:0004177">
    <property type="term" value="F:aminopeptidase activity"/>
    <property type="evidence" value="ECO:0007669"/>
    <property type="project" value="UniProtKB-KW"/>
</dbReference>
<evidence type="ECO:0000256" key="9">
    <source>
        <dbReference type="ARBA" id="ARBA00023049"/>
    </source>
</evidence>
<evidence type="ECO:0000256" key="8">
    <source>
        <dbReference type="ARBA" id="ARBA00022801"/>
    </source>
</evidence>
<dbReference type="InterPro" id="IPR000787">
    <property type="entry name" value="Peptidase_M29"/>
</dbReference>
<evidence type="ECO:0000256" key="3">
    <source>
        <dbReference type="ARBA" id="ARBA00001947"/>
    </source>
</evidence>
<evidence type="ECO:0000256" key="2">
    <source>
        <dbReference type="ARBA" id="ARBA00001946"/>
    </source>
</evidence>
<name>A0A9Q9BUC8_9STAP</name>
<sequence>MSQHHLLKKYADVIVKIGLNIQHNEILVIESDINTAPLVRPVVEAAYKQGAKKVIVNYSDSEVAKYTYDYQSVETLQEVPEYLKQELKYYEEEKAALLSIISVSPEALKNQSEEKINARAKVMMKAHESLSDSFGNFRQTWCIVAYPSVEWAEIVFPELSGEAAQNALFDAIFKAVRADQENPVAAWKSHIEHLNQRANWLTEKGFDKLHYTAPGTDLTVGLHQGGNWLKAGKVNKQGTEIIVNMPTEEVYTTPDFRRVDGYVSNTLPLSLSGKIVDQFKLTFKDGVVTDFEAGEGYETLKNLLEIDDGAKRLGEIALVPVNSPIYESGLLFYNTLFDENASCHIALGSGFAEVINGAEDQSIEEQVALGINDSLTHVDFMIGSESLDIDGVYADDRCEPIFRQGRWVE</sequence>
<comment type="cofactor">
    <cofactor evidence="2">
        <name>Mg(2+)</name>
        <dbReference type="ChEBI" id="CHEBI:18420"/>
    </cofactor>
</comment>
<evidence type="ECO:0000256" key="4">
    <source>
        <dbReference type="ARBA" id="ARBA00008236"/>
    </source>
</evidence>
<dbReference type="RefSeq" id="WP_254250280.1">
    <property type="nucleotide sequence ID" value="NZ_CP073809.1"/>
</dbReference>
<dbReference type="PANTHER" id="PTHR34448">
    <property type="entry name" value="AMINOPEPTIDASE"/>
    <property type="match status" value="1"/>
</dbReference>
<keyword evidence="5 10" id="KW-0031">Aminopeptidase</keyword>
<dbReference type="Gene3D" id="3.40.1830.10">
    <property type="entry name" value="Thermophilic metalloprotease (M29)"/>
    <property type="match status" value="1"/>
</dbReference>
<gene>
    <name evidence="10" type="ORF">KFV11_02530</name>
</gene>
<dbReference type="PANTHER" id="PTHR34448:SF3">
    <property type="entry name" value="AMINOPEPTIDASE AMPS"/>
    <property type="match status" value="1"/>
</dbReference>
<evidence type="ECO:0000256" key="1">
    <source>
        <dbReference type="ARBA" id="ARBA00001941"/>
    </source>
</evidence>
<dbReference type="EMBL" id="CP073809">
    <property type="protein sequence ID" value="UTH14256.1"/>
    <property type="molecule type" value="Genomic_DNA"/>
</dbReference>